<dbReference type="InterPro" id="IPR000700">
    <property type="entry name" value="PAS-assoc_C"/>
</dbReference>
<evidence type="ECO:0000256" key="3">
    <source>
        <dbReference type="ARBA" id="ARBA00022553"/>
    </source>
</evidence>
<evidence type="ECO:0000313" key="11">
    <source>
        <dbReference type="Proteomes" id="UP000480178"/>
    </source>
</evidence>
<evidence type="ECO:0000259" key="8">
    <source>
        <dbReference type="PROSITE" id="PS50112"/>
    </source>
</evidence>
<keyword evidence="7" id="KW-0472">Membrane</keyword>
<dbReference type="Proteomes" id="UP000480178">
    <property type="component" value="Chromosome"/>
</dbReference>
<evidence type="ECO:0000259" key="9">
    <source>
        <dbReference type="PROSITE" id="PS50113"/>
    </source>
</evidence>
<comment type="catalytic activity">
    <reaction evidence="1">
        <text>ATP + protein L-histidine = ADP + protein N-phospho-L-histidine.</text>
        <dbReference type="EC" id="2.7.13.3"/>
    </reaction>
</comment>
<dbReference type="Pfam" id="PF25487">
    <property type="entry name" value="ETR1_N"/>
    <property type="match status" value="1"/>
</dbReference>
<feature type="coiled-coil region" evidence="6">
    <location>
        <begin position="525"/>
        <end position="555"/>
    </location>
</feature>
<feature type="transmembrane region" description="Helical" evidence="7">
    <location>
        <begin position="65"/>
        <end position="84"/>
    </location>
</feature>
<evidence type="ECO:0000256" key="2">
    <source>
        <dbReference type="ARBA" id="ARBA00012438"/>
    </source>
</evidence>
<evidence type="ECO:0000256" key="7">
    <source>
        <dbReference type="SAM" id="Phobius"/>
    </source>
</evidence>
<dbReference type="SMART" id="SM00086">
    <property type="entry name" value="PAC"/>
    <property type="match status" value="3"/>
</dbReference>
<proteinExistence type="predicted"/>
<keyword evidence="11" id="KW-1185">Reference proteome</keyword>
<dbReference type="SMART" id="SM00091">
    <property type="entry name" value="PAS"/>
    <property type="match status" value="4"/>
</dbReference>
<dbReference type="GO" id="GO:0004673">
    <property type="term" value="F:protein histidine kinase activity"/>
    <property type="evidence" value="ECO:0007669"/>
    <property type="project" value="UniProtKB-EC"/>
</dbReference>
<dbReference type="InterPro" id="IPR000014">
    <property type="entry name" value="PAS"/>
</dbReference>
<gene>
    <name evidence="10" type="ORF">GXP67_18390</name>
</gene>
<feature type="domain" description="PAS" evidence="8">
    <location>
        <begin position="552"/>
        <end position="593"/>
    </location>
</feature>
<dbReference type="NCBIfam" id="TIGR00229">
    <property type="entry name" value="sensory_box"/>
    <property type="match status" value="4"/>
</dbReference>
<dbReference type="KEGG" id="rhoz:GXP67_18390"/>
<evidence type="ECO:0000256" key="1">
    <source>
        <dbReference type="ARBA" id="ARBA00000085"/>
    </source>
</evidence>
<keyword evidence="5" id="KW-0418">Kinase</keyword>
<keyword evidence="7" id="KW-1133">Transmembrane helix</keyword>
<dbReference type="PROSITE" id="PS50113">
    <property type="entry name" value="PAC"/>
    <property type="match status" value="1"/>
</dbReference>
<dbReference type="EMBL" id="CP048222">
    <property type="protein sequence ID" value="QHT68470.1"/>
    <property type="molecule type" value="Genomic_DNA"/>
</dbReference>
<keyword evidence="3" id="KW-0597">Phosphoprotein</keyword>
<name>A0A6C0GLE9_9BACT</name>
<dbReference type="AlphaFoldDB" id="A0A6C0GLE9"/>
<dbReference type="RefSeq" id="WP_162444481.1">
    <property type="nucleotide sequence ID" value="NZ_CP048222.1"/>
</dbReference>
<evidence type="ECO:0000313" key="10">
    <source>
        <dbReference type="EMBL" id="QHT68470.1"/>
    </source>
</evidence>
<keyword evidence="4" id="KW-0808">Transferase</keyword>
<dbReference type="CDD" id="cd00130">
    <property type="entry name" value="PAS"/>
    <property type="match status" value="4"/>
</dbReference>
<sequence length="666" mass="76691">MKEFFEKLFSAGDFMPHGHCYFWESDILWTHVVSDGLIGISYFVIPLCLIFIARRRIDIQYRWMLVLFGIFIYSCGTTHLMNIITVWNPLYRLEGIIKVITAISSVGTAFALIKITPKALAIPTAKEWLDVNMELKAQEKQLQEKDLAIQQSEQALRESEERYNTLRDIFDSVVIHQDNSIVYANPAAVSLLGAREAKTLIGKSVMDFVHPEFTGVIKERVQAVEEGQKLPMIEQKIIRLDGTETDIESLSVPFTYNNRSATQVIIRDISERKNQERILRESEAKFRGLFESNMIGTLFWEINGKVTNANDALLEMIGYSRSDLHQGRIDWVQMTPEEYKELDQEAYRQIMSTGIHAPYEKAYIRKDGTQVPIQVGGAFIKGYTDRGVSYVIDITERKKQEKELRESEIKFRHLFELDMLGVIFSDANNNITDANDAFLQTIGYSREELNSGVLQWQQLTPPGYELQDQQAIQSLRTTGSVSPYEKEYIRKDGTKVPILIGASLLKDTRSVIAFVLDITEQDKVRKELKQRALELQVLNAELEESQEVLRLSESRFRRMFESDLIGIVFWDKAGNFLEVNNLFLQTIGYTREEWERGEINWIAITPPEYAALDQQKLAEMDEKGMFSSYEKEYFCKDGSRVSILLGVPGWKVSLTEAYHIFWILPT</sequence>
<dbReference type="Gene3D" id="3.30.450.20">
    <property type="entry name" value="PAS domain"/>
    <property type="match status" value="4"/>
</dbReference>
<evidence type="ECO:0000256" key="6">
    <source>
        <dbReference type="SAM" id="Coils"/>
    </source>
</evidence>
<keyword evidence="7" id="KW-0812">Transmembrane</keyword>
<evidence type="ECO:0000256" key="5">
    <source>
        <dbReference type="ARBA" id="ARBA00022777"/>
    </source>
</evidence>
<feature type="coiled-coil region" evidence="6">
    <location>
        <begin position="125"/>
        <end position="169"/>
    </location>
</feature>
<feature type="domain" description="PAS" evidence="8">
    <location>
        <begin position="173"/>
        <end position="228"/>
    </location>
</feature>
<keyword evidence="6" id="KW-0175">Coiled coil</keyword>
<feature type="transmembrane region" description="Helical" evidence="7">
    <location>
        <begin position="32"/>
        <end position="53"/>
    </location>
</feature>
<dbReference type="PANTHER" id="PTHR43304:SF1">
    <property type="entry name" value="PAC DOMAIN-CONTAINING PROTEIN"/>
    <property type="match status" value="1"/>
</dbReference>
<dbReference type="InterPro" id="IPR052162">
    <property type="entry name" value="Sensor_kinase/Photoreceptor"/>
</dbReference>
<dbReference type="SUPFAM" id="SSF55785">
    <property type="entry name" value="PYP-like sensor domain (PAS domain)"/>
    <property type="match status" value="4"/>
</dbReference>
<dbReference type="EC" id="2.7.13.3" evidence="2"/>
<evidence type="ECO:0000256" key="4">
    <source>
        <dbReference type="ARBA" id="ARBA00022679"/>
    </source>
</evidence>
<reference evidence="10 11" key="1">
    <citation type="submission" date="2020-01" db="EMBL/GenBank/DDBJ databases">
        <authorList>
            <person name="Kim M.K."/>
        </authorList>
    </citation>
    <scope>NUCLEOTIDE SEQUENCE [LARGE SCALE GENOMIC DNA]</scope>
    <source>
        <strain evidence="10 11">172606-1</strain>
    </source>
</reference>
<dbReference type="Pfam" id="PF13426">
    <property type="entry name" value="PAS_9"/>
    <property type="match status" value="4"/>
</dbReference>
<accession>A0A6C0GLE9</accession>
<dbReference type="InterPro" id="IPR058544">
    <property type="entry name" value="ETR1_N"/>
</dbReference>
<dbReference type="InterPro" id="IPR035965">
    <property type="entry name" value="PAS-like_dom_sf"/>
</dbReference>
<dbReference type="PANTHER" id="PTHR43304">
    <property type="entry name" value="PHYTOCHROME-LIKE PROTEIN CPH1"/>
    <property type="match status" value="1"/>
</dbReference>
<dbReference type="PROSITE" id="PS50112">
    <property type="entry name" value="PAS"/>
    <property type="match status" value="4"/>
</dbReference>
<feature type="domain" description="PAS" evidence="8">
    <location>
        <begin position="407"/>
        <end position="449"/>
    </location>
</feature>
<feature type="domain" description="PAS" evidence="8">
    <location>
        <begin position="282"/>
        <end position="354"/>
    </location>
</feature>
<feature type="domain" description="PAC" evidence="9">
    <location>
        <begin position="482"/>
        <end position="530"/>
    </location>
</feature>
<organism evidence="10 11">
    <name type="scientific">Rhodocytophaga rosea</name>
    <dbReference type="NCBI Taxonomy" id="2704465"/>
    <lineage>
        <taxon>Bacteria</taxon>
        <taxon>Pseudomonadati</taxon>
        <taxon>Bacteroidota</taxon>
        <taxon>Cytophagia</taxon>
        <taxon>Cytophagales</taxon>
        <taxon>Rhodocytophagaceae</taxon>
        <taxon>Rhodocytophaga</taxon>
    </lineage>
</organism>
<protein>
    <recommendedName>
        <fullName evidence="2">histidine kinase</fullName>
        <ecNumber evidence="2">2.7.13.3</ecNumber>
    </recommendedName>
</protein>
<dbReference type="InterPro" id="IPR001610">
    <property type="entry name" value="PAC"/>
</dbReference>